<feature type="compositionally biased region" description="Low complexity" evidence="4">
    <location>
        <begin position="689"/>
        <end position="700"/>
    </location>
</feature>
<dbReference type="EMBL" id="CDHN01000002">
    <property type="protein sequence ID" value="CEJ84136.1"/>
    <property type="molecule type" value="Genomic_DNA"/>
</dbReference>
<comment type="subcellular location">
    <subcellularLocation>
        <location evidence="1">Nucleus</location>
    </subcellularLocation>
</comment>
<protein>
    <recommendedName>
        <fullName evidence="5">Zn(2)-C6 fungal-type domain-containing protein</fullName>
    </recommendedName>
</protein>
<dbReference type="Proteomes" id="UP000039046">
    <property type="component" value="Unassembled WGS sequence"/>
</dbReference>
<feature type="region of interest" description="Disordered" evidence="4">
    <location>
        <begin position="656"/>
        <end position="726"/>
    </location>
</feature>
<dbReference type="PROSITE" id="PS50048">
    <property type="entry name" value="ZN2_CY6_FUNGAL_2"/>
    <property type="match status" value="1"/>
</dbReference>
<dbReference type="Pfam" id="PF00172">
    <property type="entry name" value="Zn_clus"/>
    <property type="match status" value="1"/>
</dbReference>
<dbReference type="AlphaFoldDB" id="A0A0A1TB16"/>
<dbReference type="STRING" id="1531966.A0A0A1TB16"/>
<dbReference type="SMART" id="SM00066">
    <property type="entry name" value="GAL4"/>
    <property type="match status" value="1"/>
</dbReference>
<sequence length="790" mass="87590">MSSLYSDSGGVPDSADHGPQEHSHDASSAKLTRGTSCVLCQQRKVRCDKNKPCSNCVKAGVECRVVPPAPPRRRKKRLQEKDLVDRLKKYETLLRDNGVKFDSIDFDSRHEGDVDELENDFEGLKTTPEDTTNSSPAARDAIFPSRKWFSMHKEFRASERLLHDSDEEDAVHYSTIHKAFDTMFGDQDVFPFLVGGFQTDNLTDAHPPTIHIFQLWQIYIDNINPLLKITHIPTIQPQVIEASSSLDRAPKNIHALMFAIYVMAVTSLDEEETQKRFQTPKRELLGRYFAALQQSLVNAGFMRDRDLITLQAFVLYLYAIRWFIDPRQVFCMSGLAVRMAQQMGLHRDPEGHGLPAFEVEQRRRLWWTIVGYDRRLGEMTGSTVTALSSGCDTKMPLNVNDSDLHIERDEPPTSHSGPTEMMFALARMEIAMAVSSDSNRDAFNMNEKPGPPPPGGRNGPTVRIVGQEGPSYTLEGFCAHVEGKYLIHCDARIPLHFFTQTMTRQNLCKMRVISYLVRIMGPTGASILNDVERDNLFLQAIQMVEYDNVVQTSDSLKPFRWYAMHYFPFPAYMFLVHELRAKTSGPMVDRAWDAVALNHDSRGLLNDRHSPMHMAFGMMFLKAWRARVAAPVNAGQQLVTPAFITLLLEHEEKKRMAKAMSSDSPGNVSLGSIEPAQLPQPNASPFATPGSNPDNGMGPSPNGPPGPPGMSGPVSSEGGDSGDMDWSYIMSGMQNGSMFSGPIGGTMGISMPGGMGMSPMGGGMPGMGTRMPPGPSIGGPPMPWTGPYRG</sequence>
<dbReference type="CDD" id="cd00067">
    <property type="entry name" value="GAL4"/>
    <property type="match status" value="1"/>
</dbReference>
<dbReference type="GO" id="GO:0003677">
    <property type="term" value="F:DNA binding"/>
    <property type="evidence" value="ECO:0007669"/>
    <property type="project" value="InterPro"/>
</dbReference>
<dbReference type="PANTHER" id="PTHR31001:SF45">
    <property type="entry name" value="ZN(II)2CYS6 TRANSCRIPTION FACTOR (EUROFUNG)"/>
    <property type="match status" value="1"/>
</dbReference>
<proteinExistence type="predicted"/>
<dbReference type="PANTHER" id="PTHR31001">
    <property type="entry name" value="UNCHARACTERIZED TRANSCRIPTIONAL REGULATORY PROTEIN"/>
    <property type="match status" value="1"/>
</dbReference>
<feature type="compositionally biased region" description="Polar residues" evidence="4">
    <location>
        <begin position="661"/>
        <end position="670"/>
    </location>
</feature>
<dbReference type="SUPFAM" id="SSF57701">
    <property type="entry name" value="Zn2/Cys6 DNA-binding domain"/>
    <property type="match status" value="1"/>
</dbReference>
<dbReference type="Pfam" id="PF04082">
    <property type="entry name" value="Fungal_trans"/>
    <property type="match status" value="1"/>
</dbReference>
<dbReference type="InterPro" id="IPR007219">
    <property type="entry name" value="XnlR_reg_dom"/>
</dbReference>
<evidence type="ECO:0000259" key="5">
    <source>
        <dbReference type="PROSITE" id="PS50048"/>
    </source>
</evidence>
<feature type="region of interest" description="Disordered" evidence="4">
    <location>
        <begin position="1"/>
        <end position="28"/>
    </location>
</feature>
<gene>
    <name evidence="6" type="ORF">VHEMI03392</name>
</gene>
<evidence type="ECO:0000256" key="4">
    <source>
        <dbReference type="SAM" id="MobiDB-lite"/>
    </source>
</evidence>
<dbReference type="GO" id="GO:0008270">
    <property type="term" value="F:zinc ion binding"/>
    <property type="evidence" value="ECO:0007669"/>
    <property type="project" value="InterPro"/>
</dbReference>
<evidence type="ECO:0000313" key="7">
    <source>
        <dbReference type="Proteomes" id="UP000039046"/>
    </source>
</evidence>
<dbReference type="OrthoDB" id="2269373at2759"/>
<accession>A0A0A1TB16</accession>
<dbReference type="GO" id="GO:0005634">
    <property type="term" value="C:nucleus"/>
    <property type="evidence" value="ECO:0007669"/>
    <property type="project" value="UniProtKB-SubCell"/>
</dbReference>
<dbReference type="InterPro" id="IPR001138">
    <property type="entry name" value="Zn2Cys6_DnaBD"/>
</dbReference>
<dbReference type="CDD" id="cd12148">
    <property type="entry name" value="fungal_TF_MHR"/>
    <property type="match status" value="1"/>
</dbReference>
<dbReference type="InterPro" id="IPR036864">
    <property type="entry name" value="Zn2-C6_fun-type_DNA-bd_sf"/>
</dbReference>
<name>A0A0A1TB16_9HYPO</name>
<dbReference type="SMART" id="SM00906">
    <property type="entry name" value="Fungal_trans"/>
    <property type="match status" value="1"/>
</dbReference>
<evidence type="ECO:0000313" key="6">
    <source>
        <dbReference type="EMBL" id="CEJ84136.1"/>
    </source>
</evidence>
<keyword evidence="2" id="KW-0479">Metal-binding</keyword>
<evidence type="ECO:0000256" key="3">
    <source>
        <dbReference type="ARBA" id="ARBA00023242"/>
    </source>
</evidence>
<dbReference type="GO" id="GO:0006351">
    <property type="term" value="P:DNA-templated transcription"/>
    <property type="evidence" value="ECO:0007669"/>
    <property type="project" value="InterPro"/>
</dbReference>
<evidence type="ECO:0000256" key="2">
    <source>
        <dbReference type="ARBA" id="ARBA00022723"/>
    </source>
</evidence>
<reference evidence="6 7" key="1">
    <citation type="journal article" date="2015" name="Genome Announc.">
        <title>Draft Genome Sequence and Gene Annotation of the Entomopathogenic Fungus Verticillium hemipterigenum.</title>
        <authorList>
            <person name="Horn F."/>
            <person name="Habel A."/>
            <person name="Scharf D.H."/>
            <person name="Dworschak J."/>
            <person name="Brakhage A.A."/>
            <person name="Guthke R."/>
            <person name="Hertweck C."/>
            <person name="Linde J."/>
        </authorList>
    </citation>
    <scope>NUCLEOTIDE SEQUENCE [LARGE SCALE GENOMIC DNA]</scope>
</reference>
<keyword evidence="7" id="KW-1185">Reference proteome</keyword>
<feature type="compositionally biased region" description="Basic and acidic residues" evidence="4">
    <location>
        <begin position="14"/>
        <end position="27"/>
    </location>
</feature>
<feature type="domain" description="Zn(2)-C6 fungal-type" evidence="5">
    <location>
        <begin position="36"/>
        <end position="65"/>
    </location>
</feature>
<keyword evidence="3" id="KW-0539">Nucleus</keyword>
<dbReference type="HOGENOM" id="CLU_004083_5_0_1"/>
<dbReference type="InterPro" id="IPR050613">
    <property type="entry name" value="Sec_Metabolite_Reg"/>
</dbReference>
<dbReference type="Gene3D" id="4.10.240.10">
    <property type="entry name" value="Zn(2)-C6 fungal-type DNA-binding domain"/>
    <property type="match status" value="1"/>
</dbReference>
<dbReference type="GO" id="GO:0000981">
    <property type="term" value="F:DNA-binding transcription factor activity, RNA polymerase II-specific"/>
    <property type="evidence" value="ECO:0007669"/>
    <property type="project" value="InterPro"/>
</dbReference>
<evidence type="ECO:0000256" key="1">
    <source>
        <dbReference type="ARBA" id="ARBA00004123"/>
    </source>
</evidence>
<feature type="compositionally biased region" description="Pro residues" evidence="4">
    <location>
        <begin position="701"/>
        <end position="710"/>
    </location>
</feature>
<organism evidence="6 7">
    <name type="scientific">[Torrubiella] hemipterigena</name>
    <dbReference type="NCBI Taxonomy" id="1531966"/>
    <lineage>
        <taxon>Eukaryota</taxon>
        <taxon>Fungi</taxon>
        <taxon>Dikarya</taxon>
        <taxon>Ascomycota</taxon>
        <taxon>Pezizomycotina</taxon>
        <taxon>Sordariomycetes</taxon>
        <taxon>Hypocreomycetidae</taxon>
        <taxon>Hypocreales</taxon>
        <taxon>Clavicipitaceae</taxon>
        <taxon>Clavicipitaceae incertae sedis</taxon>
        <taxon>'Torrubiella' clade</taxon>
    </lineage>
</organism>